<feature type="domain" description="NAD-dependent epimerase/dehydratase" evidence="2">
    <location>
        <begin position="4"/>
        <end position="233"/>
    </location>
</feature>
<name>A0A7Y2LZ92_9MICO</name>
<comment type="caution">
    <text evidence="3">The sequence shown here is derived from an EMBL/GenBank/DDBJ whole genome shotgun (WGS) entry which is preliminary data.</text>
</comment>
<dbReference type="Gene3D" id="3.40.50.720">
    <property type="entry name" value="NAD(P)-binding Rossmann-like Domain"/>
    <property type="match status" value="1"/>
</dbReference>
<dbReference type="EMBL" id="JABEMB010000004">
    <property type="protein sequence ID" value="NNH03272.1"/>
    <property type="molecule type" value="Genomic_DNA"/>
</dbReference>
<evidence type="ECO:0000313" key="4">
    <source>
        <dbReference type="Proteomes" id="UP000543598"/>
    </source>
</evidence>
<keyword evidence="4" id="KW-1185">Reference proteome</keyword>
<evidence type="ECO:0000256" key="1">
    <source>
        <dbReference type="ARBA" id="ARBA00007637"/>
    </source>
</evidence>
<accession>A0A7Y2LZ92</accession>
<dbReference type="RefSeq" id="WP_167037678.1">
    <property type="nucleotide sequence ID" value="NZ_BAAANA010000001.1"/>
</dbReference>
<dbReference type="Proteomes" id="UP000543598">
    <property type="component" value="Unassembled WGS sequence"/>
</dbReference>
<dbReference type="Gene3D" id="3.90.25.10">
    <property type="entry name" value="UDP-galactose 4-epimerase, domain 1"/>
    <property type="match status" value="1"/>
</dbReference>
<reference evidence="3 4" key="1">
    <citation type="submission" date="2020-05" db="EMBL/GenBank/DDBJ databases">
        <title>MicrobeNet Type strains.</title>
        <authorList>
            <person name="Nicholson A.C."/>
        </authorList>
    </citation>
    <scope>NUCLEOTIDE SEQUENCE [LARGE SCALE GENOMIC DNA]</scope>
    <source>
        <strain evidence="3 4">JCM 14282</strain>
    </source>
</reference>
<dbReference type="Pfam" id="PF01370">
    <property type="entry name" value="Epimerase"/>
    <property type="match status" value="1"/>
</dbReference>
<evidence type="ECO:0000259" key="2">
    <source>
        <dbReference type="Pfam" id="PF01370"/>
    </source>
</evidence>
<organism evidence="3 4">
    <name type="scientific">Microbacterium ulmi</name>
    <dbReference type="NCBI Taxonomy" id="179095"/>
    <lineage>
        <taxon>Bacteria</taxon>
        <taxon>Bacillati</taxon>
        <taxon>Actinomycetota</taxon>
        <taxon>Actinomycetes</taxon>
        <taxon>Micrococcales</taxon>
        <taxon>Microbacteriaceae</taxon>
        <taxon>Microbacterium</taxon>
    </lineage>
</organism>
<dbReference type="AlphaFoldDB" id="A0A7Y2LZ92"/>
<sequence>MTTVTVTGVDGFVGRHLVRVLRRSGARVVGVSQNVDVDPSLRDDLDRVVTADLTRGVSADALGDVVVHLAGLASVDASFTHPQRYLTANTAMLTVLGEAVLRAGRPTRLVIAGSGVVYGSSPSGAPVTEGAAWRPHSPYAVSKAAVEHQAAYYRSRGVDAVVLRPFNNVGPGQSLGYIVPDLVAAVRRLGDGERLPTRGLDTRRDYTDVRDVAQAYTLVALADHVSHTVYNVATGRAVAGADVLAIVCDELGRDMPELHVRAQERRAEDASSLVGDATRLRQEFGWEPRIPLRESIRDFIAQTLAEKRVP</sequence>
<dbReference type="InterPro" id="IPR001509">
    <property type="entry name" value="Epimerase_deHydtase"/>
</dbReference>
<dbReference type="SUPFAM" id="SSF51735">
    <property type="entry name" value="NAD(P)-binding Rossmann-fold domains"/>
    <property type="match status" value="1"/>
</dbReference>
<dbReference type="PANTHER" id="PTHR43000">
    <property type="entry name" value="DTDP-D-GLUCOSE 4,6-DEHYDRATASE-RELATED"/>
    <property type="match status" value="1"/>
</dbReference>
<proteinExistence type="inferred from homology"/>
<dbReference type="InterPro" id="IPR036291">
    <property type="entry name" value="NAD(P)-bd_dom_sf"/>
</dbReference>
<comment type="similarity">
    <text evidence="1">Belongs to the NAD(P)-dependent epimerase/dehydratase family.</text>
</comment>
<gene>
    <name evidence="3" type="ORF">HLA99_05350</name>
</gene>
<protein>
    <submittedName>
        <fullName evidence="3">NAD(P)-dependent oxidoreductase</fullName>
    </submittedName>
</protein>
<evidence type="ECO:0000313" key="3">
    <source>
        <dbReference type="EMBL" id="NNH03272.1"/>
    </source>
</evidence>